<keyword evidence="4 6" id="KW-1133">Transmembrane helix</keyword>
<feature type="transmembrane region" description="Helical" evidence="6">
    <location>
        <begin position="344"/>
        <end position="365"/>
    </location>
</feature>
<evidence type="ECO:0000313" key="9">
    <source>
        <dbReference type="Proteomes" id="UP000184997"/>
    </source>
</evidence>
<proteinExistence type="predicted"/>
<feature type="transmembrane region" description="Helical" evidence="6">
    <location>
        <begin position="55"/>
        <end position="78"/>
    </location>
</feature>
<evidence type="ECO:0000256" key="4">
    <source>
        <dbReference type="ARBA" id="ARBA00022989"/>
    </source>
</evidence>
<evidence type="ECO:0000256" key="1">
    <source>
        <dbReference type="ARBA" id="ARBA00004651"/>
    </source>
</evidence>
<evidence type="ECO:0000256" key="5">
    <source>
        <dbReference type="ARBA" id="ARBA00023136"/>
    </source>
</evidence>
<dbReference type="PRINTS" id="PR01035">
    <property type="entry name" value="TCRTETA"/>
</dbReference>
<dbReference type="InterPro" id="IPR011701">
    <property type="entry name" value="MFS"/>
</dbReference>
<feature type="transmembrane region" description="Helical" evidence="6">
    <location>
        <begin position="16"/>
        <end position="35"/>
    </location>
</feature>
<evidence type="ECO:0000259" key="7">
    <source>
        <dbReference type="PROSITE" id="PS50850"/>
    </source>
</evidence>
<dbReference type="InterPro" id="IPR001958">
    <property type="entry name" value="Tet-R_TetA/multi-R_MdtG-like"/>
</dbReference>
<dbReference type="Pfam" id="PF07690">
    <property type="entry name" value="MFS_1"/>
    <property type="match status" value="1"/>
</dbReference>
<name>A0A1M4L2G4_9XANT</name>
<evidence type="ECO:0000313" key="8">
    <source>
        <dbReference type="EMBL" id="SBV87302.1"/>
    </source>
</evidence>
<feature type="transmembrane region" description="Helical" evidence="6">
    <location>
        <begin position="85"/>
        <end position="104"/>
    </location>
</feature>
<evidence type="ECO:0000256" key="2">
    <source>
        <dbReference type="ARBA" id="ARBA00022475"/>
    </source>
</evidence>
<evidence type="ECO:0000256" key="3">
    <source>
        <dbReference type="ARBA" id="ARBA00022692"/>
    </source>
</evidence>
<dbReference type="PANTHER" id="PTHR43124">
    <property type="entry name" value="PURINE EFFLUX PUMP PBUE"/>
    <property type="match status" value="1"/>
</dbReference>
<reference evidence="9" key="1">
    <citation type="submission" date="2016-07" db="EMBL/GenBank/DDBJ databases">
        <authorList>
            <person name="Florea S."/>
            <person name="Webb J.S."/>
            <person name="Jaromczyk J."/>
            <person name="Schardl C.L."/>
        </authorList>
    </citation>
    <scope>NUCLEOTIDE SEQUENCE [LARGE SCALE GENOMIC DNA]</scope>
</reference>
<keyword evidence="3 6" id="KW-0812">Transmembrane</keyword>
<evidence type="ECO:0000256" key="6">
    <source>
        <dbReference type="SAM" id="Phobius"/>
    </source>
</evidence>
<dbReference type="InterPro" id="IPR036259">
    <property type="entry name" value="MFS_trans_sf"/>
</dbReference>
<feature type="transmembrane region" description="Helical" evidence="6">
    <location>
        <begin position="110"/>
        <end position="135"/>
    </location>
</feature>
<feature type="transmembrane region" description="Helical" evidence="6">
    <location>
        <begin position="371"/>
        <end position="388"/>
    </location>
</feature>
<keyword evidence="2" id="KW-1003">Cell membrane</keyword>
<comment type="subcellular location">
    <subcellularLocation>
        <location evidence="1">Cell membrane</location>
        <topology evidence="1">Multi-pass membrane protein</topology>
    </subcellularLocation>
</comment>
<dbReference type="RefSeq" id="WP_074375449.1">
    <property type="nucleotide sequence ID" value="NZ_CP076252.1"/>
</dbReference>
<feature type="domain" description="Major facilitator superfamily (MFS) profile" evidence="7">
    <location>
        <begin position="19"/>
        <end position="393"/>
    </location>
</feature>
<dbReference type="SUPFAM" id="SSF103473">
    <property type="entry name" value="MFS general substrate transporter"/>
    <property type="match status" value="1"/>
</dbReference>
<dbReference type="GO" id="GO:0022857">
    <property type="term" value="F:transmembrane transporter activity"/>
    <property type="evidence" value="ECO:0007669"/>
    <property type="project" value="InterPro"/>
</dbReference>
<dbReference type="Gene3D" id="1.20.1250.20">
    <property type="entry name" value="MFS general substrate transporter like domains"/>
    <property type="match status" value="2"/>
</dbReference>
<feature type="transmembrane region" description="Helical" evidence="6">
    <location>
        <begin position="173"/>
        <end position="194"/>
    </location>
</feature>
<dbReference type="InterPro" id="IPR050189">
    <property type="entry name" value="MFS_Efflux_Transporters"/>
</dbReference>
<accession>A0A1M4L2G4</accession>
<organism evidence="8 9">
    <name type="scientific">Xanthomonas graminis pv. graminis</name>
    <dbReference type="NCBI Taxonomy" id="134874"/>
    <lineage>
        <taxon>Bacteria</taxon>
        <taxon>Pseudomonadati</taxon>
        <taxon>Pseudomonadota</taxon>
        <taxon>Gammaproteobacteria</taxon>
        <taxon>Lysobacterales</taxon>
        <taxon>Lysobacteraceae</taxon>
        <taxon>Xanthomonas</taxon>
        <taxon>Xanthomonas translucens group</taxon>
        <taxon>Xanthomonas graminis</taxon>
    </lineage>
</organism>
<feature type="transmembrane region" description="Helical" evidence="6">
    <location>
        <begin position="215"/>
        <end position="239"/>
    </location>
</feature>
<protein>
    <submittedName>
        <fullName evidence="8">MFS transporter</fullName>
    </submittedName>
</protein>
<dbReference type="InterPro" id="IPR020846">
    <property type="entry name" value="MFS_dom"/>
</dbReference>
<gene>
    <name evidence="8" type="ORF">XTGNCPPB3709_1224</name>
</gene>
<keyword evidence="5 6" id="KW-0472">Membrane</keyword>
<dbReference type="GO" id="GO:0005886">
    <property type="term" value="C:plasma membrane"/>
    <property type="evidence" value="ECO:0007669"/>
    <property type="project" value="UniProtKB-SubCell"/>
</dbReference>
<sequence>MSTPVTPQAPLSRRGYVLILFALAMGGFAISTSEFSTMGLMPYIARGLAIDAPQVGHLISAYALGVVVGAPLLAIVGARWPRRTLLLALMGFYAVGNLASALAPDYHSMLLVRFIAGLPHGAYFGVATLVAASISRPDQRGAAVSRVLLGLNLAVLIGNPLATWLGQVAQWRYAYALVAAIAVLTVVLVMRLLPDDPHEPRQRPLRELRAFNRPQVWLALGIGSVGFAGMFCVFSYLAPTLTQVTGVSERWIPFAMCAFGFGGLLGNLAGGWLFDRLQFRAVPLVLLWSMAVLLAWPLAAHSPWAVLPAVVAVGTMGALAPVLQTRLMDVASEAQTLAAASNHAAFNLANALGPWMGGIAISAGLGWTSTGYVGAAAALGGLLVYLWARHDARRAGRLATAG</sequence>
<dbReference type="Proteomes" id="UP000184997">
    <property type="component" value="Unassembled WGS sequence"/>
</dbReference>
<feature type="transmembrane region" description="Helical" evidence="6">
    <location>
        <begin position="147"/>
        <end position="167"/>
    </location>
</feature>
<dbReference type="PROSITE" id="PS50850">
    <property type="entry name" value="MFS"/>
    <property type="match status" value="1"/>
</dbReference>
<dbReference type="EMBL" id="FLUK01000106">
    <property type="protein sequence ID" value="SBV87302.1"/>
    <property type="molecule type" value="Genomic_DNA"/>
</dbReference>
<feature type="transmembrane region" description="Helical" evidence="6">
    <location>
        <begin position="251"/>
        <end position="274"/>
    </location>
</feature>
<dbReference type="CDD" id="cd17324">
    <property type="entry name" value="MFS_NepI_like"/>
    <property type="match status" value="1"/>
</dbReference>
<dbReference type="PANTHER" id="PTHR43124:SF3">
    <property type="entry name" value="CHLORAMPHENICOL EFFLUX PUMP RV0191"/>
    <property type="match status" value="1"/>
</dbReference>
<dbReference type="AlphaFoldDB" id="A0A1M4L2G4"/>
<feature type="transmembrane region" description="Helical" evidence="6">
    <location>
        <begin position="305"/>
        <end position="323"/>
    </location>
</feature>
<feature type="transmembrane region" description="Helical" evidence="6">
    <location>
        <begin position="281"/>
        <end position="299"/>
    </location>
</feature>